<accession>A0A0F9EBD9</accession>
<comment type="caution">
    <text evidence="1">The sequence shown here is derived from an EMBL/GenBank/DDBJ whole genome shotgun (WGS) entry which is preliminary data.</text>
</comment>
<gene>
    <name evidence="1" type="ORF">LCGC14_2446070</name>
</gene>
<organism evidence="1">
    <name type="scientific">marine sediment metagenome</name>
    <dbReference type="NCBI Taxonomy" id="412755"/>
    <lineage>
        <taxon>unclassified sequences</taxon>
        <taxon>metagenomes</taxon>
        <taxon>ecological metagenomes</taxon>
    </lineage>
</organism>
<name>A0A0F9EBD9_9ZZZZ</name>
<proteinExistence type="predicted"/>
<reference evidence="1" key="1">
    <citation type="journal article" date="2015" name="Nature">
        <title>Complex archaea that bridge the gap between prokaryotes and eukaryotes.</title>
        <authorList>
            <person name="Spang A."/>
            <person name="Saw J.H."/>
            <person name="Jorgensen S.L."/>
            <person name="Zaremba-Niedzwiedzka K."/>
            <person name="Martijn J."/>
            <person name="Lind A.E."/>
            <person name="van Eijk R."/>
            <person name="Schleper C."/>
            <person name="Guy L."/>
            <person name="Ettema T.J."/>
        </authorList>
    </citation>
    <scope>NUCLEOTIDE SEQUENCE</scope>
</reference>
<dbReference type="EMBL" id="LAZR01037754">
    <property type="protein sequence ID" value="KKL21378.1"/>
    <property type="molecule type" value="Genomic_DNA"/>
</dbReference>
<dbReference type="AlphaFoldDB" id="A0A0F9EBD9"/>
<evidence type="ECO:0000313" key="1">
    <source>
        <dbReference type="EMBL" id="KKL21378.1"/>
    </source>
</evidence>
<sequence>MISMTLKNFDSLSICDFSNGDVRYAIRCSLLDREKLLEALKGLVDSHAEGADFPAVNNARSAITEAEG</sequence>
<protein>
    <submittedName>
        <fullName evidence="1">Uncharacterized protein</fullName>
    </submittedName>
</protein>